<gene>
    <name evidence="1" type="ORF">DL89DRAFT_254040</name>
</gene>
<evidence type="ECO:0000313" key="2">
    <source>
        <dbReference type="Proteomes" id="UP000193922"/>
    </source>
</evidence>
<dbReference type="InterPro" id="IPR023213">
    <property type="entry name" value="CAT-like_dom_sf"/>
</dbReference>
<dbReference type="Proteomes" id="UP000193922">
    <property type="component" value="Unassembled WGS sequence"/>
</dbReference>
<dbReference type="RefSeq" id="XP_040747367.1">
    <property type="nucleotide sequence ID" value="XM_040885242.1"/>
</dbReference>
<name>A0A1Y1WLV2_9FUNG</name>
<sequence>MGIKNEHMLGFPCDIRFWINMQSENYIGNPLYQASFANSIDFAKQPSNAQTLAEVVVQVRKAISQVTPARIGGFYSMIESKDAKLGGFLAGMMAYKMVNGVSNQTRFNIYKADFGSGVQSFRYS</sequence>
<accession>A0A1Y1WLV2</accession>
<dbReference type="Gene3D" id="3.30.559.10">
    <property type="entry name" value="Chloramphenicol acetyltransferase-like domain"/>
    <property type="match status" value="1"/>
</dbReference>
<protein>
    <submittedName>
        <fullName evidence="1">Uncharacterized protein</fullName>
    </submittedName>
</protein>
<organism evidence="1 2">
    <name type="scientific">Linderina pennispora</name>
    <dbReference type="NCBI Taxonomy" id="61395"/>
    <lineage>
        <taxon>Eukaryota</taxon>
        <taxon>Fungi</taxon>
        <taxon>Fungi incertae sedis</taxon>
        <taxon>Zoopagomycota</taxon>
        <taxon>Kickxellomycotina</taxon>
        <taxon>Kickxellomycetes</taxon>
        <taxon>Kickxellales</taxon>
        <taxon>Kickxellaceae</taxon>
        <taxon>Linderina</taxon>
    </lineage>
</organism>
<dbReference type="EMBL" id="MCFD01000001">
    <property type="protein sequence ID" value="ORX74156.1"/>
    <property type="molecule type" value="Genomic_DNA"/>
</dbReference>
<keyword evidence="2" id="KW-1185">Reference proteome</keyword>
<proteinExistence type="predicted"/>
<dbReference type="OrthoDB" id="1862401at2759"/>
<dbReference type="GeneID" id="63801890"/>
<dbReference type="AlphaFoldDB" id="A0A1Y1WLV2"/>
<evidence type="ECO:0000313" key="1">
    <source>
        <dbReference type="EMBL" id="ORX74156.1"/>
    </source>
</evidence>
<reference evidence="1 2" key="1">
    <citation type="submission" date="2016-07" db="EMBL/GenBank/DDBJ databases">
        <title>Pervasive Adenine N6-methylation of Active Genes in Fungi.</title>
        <authorList>
            <consortium name="DOE Joint Genome Institute"/>
            <person name="Mondo S.J."/>
            <person name="Dannebaum R.O."/>
            <person name="Kuo R.C."/>
            <person name="Labutti K."/>
            <person name="Haridas S."/>
            <person name="Kuo A."/>
            <person name="Salamov A."/>
            <person name="Ahrendt S.R."/>
            <person name="Lipzen A."/>
            <person name="Sullivan W."/>
            <person name="Andreopoulos W.B."/>
            <person name="Clum A."/>
            <person name="Lindquist E."/>
            <person name="Daum C."/>
            <person name="Ramamoorthy G.K."/>
            <person name="Gryganskyi A."/>
            <person name="Culley D."/>
            <person name="Magnuson J.K."/>
            <person name="James T.Y."/>
            <person name="O'Malley M.A."/>
            <person name="Stajich J.E."/>
            <person name="Spatafora J.W."/>
            <person name="Visel A."/>
            <person name="Grigoriev I.V."/>
        </authorList>
    </citation>
    <scope>NUCLEOTIDE SEQUENCE [LARGE SCALE GENOMIC DNA]</scope>
    <source>
        <strain evidence="1 2">ATCC 12442</strain>
    </source>
</reference>
<comment type="caution">
    <text evidence="1">The sequence shown here is derived from an EMBL/GenBank/DDBJ whole genome shotgun (WGS) entry which is preliminary data.</text>
</comment>